<dbReference type="STRING" id="9925.ENSCHIP00000032154"/>
<dbReference type="OMA" id="PICELKS"/>
<dbReference type="SUPFAM" id="SSF54637">
    <property type="entry name" value="Thioesterase/thiol ester dehydrase-isomerase"/>
    <property type="match status" value="1"/>
</dbReference>
<sequence>MEFESTEDAPSNVQPLWWGWLHRRICLSQSVPNRQPLEHMLLRVGDWAELNRAFIQRDVATFSELTGDVNPLHLDEDLFRKTIVHGVLINGLISAFLGTKMPGPGYVFLSQKINFPAPLYAGEVVLASAEVKKSKKTVMDGWVKVMVPETPKS</sequence>
<protein>
    <recommendedName>
        <fullName evidence="1">MaoC-like domain-containing protein</fullName>
    </recommendedName>
</protein>
<dbReference type="EMBL" id="LWLT01000007">
    <property type="status" value="NOT_ANNOTATED_CDS"/>
    <property type="molecule type" value="Genomic_DNA"/>
</dbReference>
<reference evidence="2 3" key="1">
    <citation type="submission" date="2016-04" db="EMBL/GenBank/DDBJ databases">
        <title>Polished mammalian reference genomes with single-molecule sequencing and chromosome conformation capture applied to the Capra hircus genome.</title>
        <authorList>
            <person name="Bickhart D.M."/>
            <person name="Koren S."/>
            <person name="Rosen B."/>
            <person name="Hastie A."/>
            <person name="Liachko I."/>
            <person name="Sullivan S.T."/>
            <person name="Burton J."/>
            <person name="Sayre B.L."/>
            <person name="Huson H.J."/>
            <person name="Lee J."/>
            <person name="Lam E."/>
            <person name="Kelley C.M."/>
            <person name="Hutchison J.L."/>
            <person name="Zhou Y."/>
            <person name="Sun J."/>
            <person name="Crisa A."/>
            <person name="Schwartz J.C."/>
            <person name="Hammond J.A."/>
            <person name="Schroeder S.G."/>
            <person name="Liu G.E."/>
            <person name="Dunham M."/>
            <person name="Shendure J."/>
            <person name="Sonstegard T.S."/>
            <person name="Phillippy A.M."/>
            <person name="Van Tassell C.P."/>
            <person name="Smith T.P."/>
        </authorList>
    </citation>
    <scope>NUCLEOTIDE SEQUENCE [LARGE SCALE GENOMIC DNA]</scope>
</reference>
<dbReference type="PANTHER" id="PTHR43437">
    <property type="entry name" value="HYDROXYACYL-THIOESTER DEHYDRATASE TYPE 2, MITOCHONDRIAL-RELATED"/>
    <property type="match status" value="1"/>
</dbReference>
<dbReference type="CDD" id="cd03449">
    <property type="entry name" value="R_hydratase"/>
    <property type="match status" value="1"/>
</dbReference>
<dbReference type="InterPro" id="IPR029069">
    <property type="entry name" value="HotDog_dom_sf"/>
</dbReference>
<reference evidence="2" key="3">
    <citation type="submission" date="2025-09" db="UniProtKB">
        <authorList>
            <consortium name="Ensembl"/>
        </authorList>
    </citation>
    <scope>IDENTIFICATION</scope>
</reference>
<dbReference type="GO" id="GO:0019171">
    <property type="term" value="F:(3R)-hydroxyacyl-[acyl-carrier-protein] dehydratase activity"/>
    <property type="evidence" value="ECO:0007669"/>
    <property type="project" value="TreeGrafter"/>
</dbReference>
<proteinExistence type="predicted"/>
<dbReference type="AlphaFoldDB" id="A0A452G6H7"/>
<reference evidence="2" key="2">
    <citation type="submission" date="2025-08" db="UniProtKB">
        <authorList>
            <consortium name="Ensembl"/>
        </authorList>
    </citation>
    <scope>IDENTIFICATION</scope>
</reference>
<accession>A0A452G6H7</accession>
<dbReference type="GO" id="GO:0006633">
    <property type="term" value="P:fatty acid biosynthetic process"/>
    <property type="evidence" value="ECO:0007669"/>
    <property type="project" value="TreeGrafter"/>
</dbReference>
<dbReference type="GO" id="GO:0018812">
    <property type="term" value="F:3-hydroxyacyl-CoA dehydratase activity"/>
    <property type="evidence" value="ECO:0007669"/>
    <property type="project" value="UniProtKB-ARBA"/>
</dbReference>
<feature type="domain" description="MaoC-like" evidence="1">
    <location>
        <begin position="53"/>
        <end position="136"/>
    </location>
</feature>
<dbReference type="Bgee" id="ENSCHIG00000026235">
    <property type="expression patterns" value="Expressed in thymus and 17 other cell types or tissues"/>
</dbReference>
<dbReference type="Pfam" id="PF01575">
    <property type="entry name" value="MaoC_dehydratas"/>
    <property type="match status" value="1"/>
</dbReference>
<dbReference type="GO" id="GO:0005739">
    <property type="term" value="C:mitochondrion"/>
    <property type="evidence" value="ECO:0007669"/>
    <property type="project" value="TreeGrafter"/>
</dbReference>
<dbReference type="Gene3D" id="3.10.129.10">
    <property type="entry name" value="Hotdog Thioesterase"/>
    <property type="match status" value="1"/>
</dbReference>
<dbReference type="GeneTree" id="ENSGT00530000065109"/>
<evidence type="ECO:0000259" key="1">
    <source>
        <dbReference type="Pfam" id="PF01575"/>
    </source>
</evidence>
<name>A0A452G6H7_CAPHI</name>
<organism evidence="2 3">
    <name type="scientific">Capra hircus</name>
    <name type="common">Goat</name>
    <dbReference type="NCBI Taxonomy" id="9925"/>
    <lineage>
        <taxon>Eukaryota</taxon>
        <taxon>Metazoa</taxon>
        <taxon>Chordata</taxon>
        <taxon>Craniata</taxon>
        <taxon>Vertebrata</taxon>
        <taxon>Euteleostomi</taxon>
        <taxon>Mammalia</taxon>
        <taxon>Eutheria</taxon>
        <taxon>Laurasiatheria</taxon>
        <taxon>Artiodactyla</taxon>
        <taxon>Ruminantia</taxon>
        <taxon>Pecora</taxon>
        <taxon>Bovidae</taxon>
        <taxon>Caprinae</taxon>
        <taxon>Capra</taxon>
    </lineage>
</organism>
<dbReference type="InterPro" id="IPR002539">
    <property type="entry name" value="MaoC-like_dom"/>
</dbReference>
<dbReference type="PANTHER" id="PTHR43437:SF3">
    <property type="entry name" value="HYDROXYACYL-THIOESTER DEHYDRATASE TYPE 2, MITOCHONDRIAL"/>
    <property type="match status" value="1"/>
</dbReference>
<dbReference type="InterPro" id="IPR050965">
    <property type="entry name" value="UPF0336/Enoyl-CoA_hydratase"/>
</dbReference>
<evidence type="ECO:0000313" key="2">
    <source>
        <dbReference type="Ensembl" id="ENSCHIP00000032154.1"/>
    </source>
</evidence>
<keyword evidence="3" id="KW-1185">Reference proteome</keyword>
<dbReference type="Proteomes" id="UP000291000">
    <property type="component" value="Chromosome 8"/>
</dbReference>
<evidence type="ECO:0000313" key="3">
    <source>
        <dbReference type="Proteomes" id="UP000291000"/>
    </source>
</evidence>
<dbReference type="Ensembl" id="ENSCHIT00000040029.1">
    <property type="protein sequence ID" value="ENSCHIP00000032154.1"/>
    <property type="gene ID" value="ENSCHIG00000026235.1"/>
</dbReference>